<sequence>MSTRKDLQTFFSLPLDFSMLELEPETGADPVRYFCTPENAEIIGWGSSGTHFVLLPGDEAVYCVEPELAGEGTFVLPVGADFREFLSHVLFCKCTSPLAQIFMTDEARFRRLLANNAANTWPGCEEDFKRRDDSLAAVAETFGIQPRDPFRRVKALQAIFDPSVLVFSDEYYDTLGLEHPSRPEDRDIITGRDVAATTIFYTDHQEDAP</sequence>
<gene>
    <name evidence="1" type="ORF">H9787_10515</name>
</gene>
<comment type="caution">
    <text evidence="1">The sequence shown here is derived from an EMBL/GenBank/DDBJ whole genome shotgun (WGS) entry which is preliminary data.</text>
</comment>
<protein>
    <submittedName>
        <fullName evidence="1">Uncharacterized protein</fullName>
    </submittedName>
</protein>
<organism evidence="1 2">
    <name type="scientific">Candidatus Oscillibacter excrementigallinarum</name>
    <dbReference type="NCBI Taxonomy" id="2838716"/>
    <lineage>
        <taxon>Bacteria</taxon>
        <taxon>Bacillati</taxon>
        <taxon>Bacillota</taxon>
        <taxon>Clostridia</taxon>
        <taxon>Eubacteriales</taxon>
        <taxon>Oscillospiraceae</taxon>
        <taxon>Oscillibacter</taxon>
    </lineage>
</organism>
<reference evidence="1" key="1">
    <citation type="journal article" date="2021" name="PeerJ">
        <title>Extensive microbial diversity within the chicken gut microbiome revealed by metagenomics and culture.</title>
        <authorList>
            <person name="Gilroy R."/>
            <person name="Ravi A."/>
            <person name="Getino M."/>
            <person name="Pursley I."/>
            <person name="Horton D.L."/>
            <person name="Alikhan N.F."/>
            <person name="Baker D."/>
            <person name="Gharbi K."/>
            <person name="Hall N."/>
            <person name="Watson M."/>
            <person name="Adriaenssens E.M."/>
            <person name="Foster-Nyarko E."/>
            <person name="Jarju S."/>
            <person name="Secka A."/>
            <person name="Antonio M."/>
            <person name="Oren A."/>
            <person name="Chaudhuri R.R."/>
            <person name="La Ragione R."/>
            <person name="Hildebrand F."/>
            <person name="Pallen M.J."/>
        </authorList>
    </citation>
    <scope>NUCLEOTIDE SEQUENCE</scope>
    <source>
        <strain evidence="1">ChiBcec18-1249</strain>
    </source>
</reference>
<proteinExistence type="predicted"/>
<reference evidence="1" key="2">
    <citation type="submission" date="2021-04" db="EMBL/GenBank/DDBJ databases">
        <authorList>
            <person name="Gilroy R."/>
        </authorList>
    </citation>
    <scope>NUCLEOTIDE SEQUENCE</scope>
    <source>
        <strain evidence="1">ChiBcec18-1249</strain>
    </source>
</reference>
<dbReference type="AlphaFoldDB" id="A0A9D2RSJ4"/>
<evidence type="ECO:0000313" key="1">
    <source>
        <dbReference type="EMBL" id="HJB14123.1"/>
    </source>
</evidence>
<evidence type="ECO:0000313" key="2">
    <source>
        <dbReference type="Proteomes" id="UP000823824"/>
    </source>
</evidence>
<dbReference type="EMBL" id="DWZJ01000096">
    <property type="protein sequence ID" value="HJB14123.1"/>
    <property type="molecule type" value="Genomic_DNA"/>
</dbReference>
<name>A0A9D2RSJ4_9FIRM</name>
<accession>A0A9D2RSJ4</accession>
<dbReference type="Proteomes" id="UP000823824">
    <property type="component" value="Unassembled WGS sequence"/>
</dbReference>